<evidence type="ECO:0000259" key="1">
    <source>
        <dbReference type="Pfam" id="PF22936"/>
    </source>
</evidence>
<dbReference type="InterPro" id="IPR054722">
    <property type="entry name" value="PolX-like_BBD"/>
</dbReference>
<feature type="domain" description="Retrovirus-related Pol polyprotein from transposon TNT 1-94-like beta-barrel" evidence="1">
    <location>
        <begin position="16"/>
        <end position="98"/>
    </location>
</feature>
<dbReference type="Proteomes" id="UP001159659">
    <property type="component" value="Unassembled WGS sequence"/>
</dbReference>
<evidence type="ECO:0000313" key="3">
    <source>
        <dbReference type="Proteomes" id="UP001159659"/>
    </source>
</evidence>
<dbReference type="EMBL" id="CANTFK010000943">
    <property type="protein sequence ID" value="CAI5734014.1"/>
    <property type="molecule type" value="Genomic_DNA"/>
</dbReference>
<dbReference type="AlphaFoldDB" id="A0AAV0UEF6"/>
<protein>
    <recommendedName>
        <fullName evidence="1">Retrovirus-related Pol polyprotein from transposon TNT 1-94-like beta-barrel domain-containing protein</fullName>
    </recommendedName>
</protein>
<comment type="caution">
    <text evidence="2">The sequence shown here is derived from an EMBL/GenBank/DDBJ whole genome shotgun (WGS) entry which is preliminary data.</text>
</comment>
<organism evidence="2 3">
    <name type="scientific">Peronospora farinosa</name>
    <dbReference type="NCBI Taxonomy" id="134698"/>
    <lineage>
        <taxon>Eukaryota</taxon>
        <taxon>Sar</taxon>
        <taxon>Stramenopiles</taxon>
        <taxon>Oomycota</taxon>
        <taxon>Peronosporomycetes</taxon>
        <taxon>Peronosporales</taxon>
        <taxon>Peronosporaceae</taxon>
        <taxon>Peronospora</taxon>
    </lineage>
</organism>
<accession>A0AAV0UEF6</accession>
<proteinExistence type="predicted"/>
<sequence>MLLDVNDSQAGASFNWILDSGASRHIASDDRLIIESKQYNDEIYLADNKMLVLTKAGRVRLFVTSRGEQRQIELSDVYYAPSLAHNLISYGNFEHLGYPLTYTEDGRESAIKTADVILSALEEEATADVSPDVQESTLVKFQ</sequence>
<evidence type="ECO:0000313" key="2">
    <source>
        <dbReference type="EMBL" id="CAI5734014.1"/>
    </source>
</evidence>
<gene>
    <name evidence="2" type="ORF">PFR002_LOCUS7361</name>
</gene>
<reference evidence="2" key="1">
    <citation type="submission" date="2022-12" db="EMBL/GenBank/DDBJ databases">
        <authorList>
            <person name="Webb A."/>
        </authorList>
    </citation>
    <scope>NUCLEOTIDE SEQUENCE</scope>
    <source>
        <strain evidence="2">Pf2</strain>
    </source>
</reference>
<name>A0AAV0UEF6_9STRA</name>
<dbReference type="Pfam" id="PF22936">
    <property type="entry name" value="Pol_BBD"/>
    <property type="match status" value="1"/>
</dbReference>